<accession>I4CAR1</accession>
<organism evidence="2 3">
    <name type="scientific">Desulfomonile tiedjei (strain ATCC 49306 / DSM 6799 / DCB-1)</name>
    <dbReference type="NCBI Taxonomy" id="706587"/>
    <lineage>
        <taxon>Bacteria</taxon>
        <taxon>Pseudomonadati</taxon>
        <taxon>Thermodesulfobacteriota</taxon>
        <taxon>Desulfomonilia</taxon>
        <taxon>Desulfomonilales</taxon>
        <taxon>Desulfomonilaceae</taxon>
        <taxon>Desulfomonile</taxon>
    </lineage>
</organism>
<reference evidence="3" key="1">
    <citation type="submission" date="2012-06" db="EMBL/GenBank/DDBJ databases">
        <title>Complete sequence of chromosome of Desulfomonile tiedjei DSM 6799.</title>
        <authorList>
            <person name="Lucas S."/>
            <person name="Copeland A."/>
            <person name="Lapidus A."/>
            <person name="Glavina del Rio T."/>
            <person name="Dalin E."/>
            <person name="Tice H."/>
            <person name="Bruce D."/>
            <person name="Goodwin L."/>
            <person name="Pitluck S."/>
            <person name="Peters L."/>
            <person name="Ovchinnikova G."/>
            <person name="Zeytun A."/>
            <person name="Lu M."/>
            <person name="Kyrpides N."/>
            <person name="Mavromatis K."/>
            <person name="Ivanova N."/>
            <person name="Brettin T."/>
            <person name="Detter J.C."/>
            <person name="Han C."/>
            <person name="Larimer F."/>
            <person name="Land M."/>
            <person name="Hauser L."/>
            <person name="Markowitz V."/>
            <person name="Cheng J.-F."/>
            <person name="Hugenholtz P."/>
            <person name="Woyke T."/>
            <person name="Wu D."/>
            <person name="Spring S."/>
            <person name="Schroeder M."/>
            <person name="Brambilla E."/>
            <person name="Klenk H.-P."/>
            <person name="Eisen J.A."/>
        </authorList>
    </citation>
    <scope>NUCLEOTIDE SEQUENCE [LARGE SCALE GENOMIC DNA]</scope>
    <source>
        <strain evidence="3">ATCC 49306 / DSM 6799 / DCB-1</strain>
    </source>
</reference>
<dbReference type="HOGENOM" id="CLU_2301311_0_0_7"/>
<keyword evidence="1" id="KW-0472">Membrane</keyword>
<dbReference type="EMBL" id="CP003360">
    <property type="protein sequence ID" value="AFM26652.1"/>
    <property type="molecule type" value="Genomic_DNA"/>
</dbReference>
<dbReference type="KEGG" id="dti:Desti_4012"/>
<name>I4CAR1_DESTA</name>
<dbReference type="STRING" id="706587.Desti_4012"/>
<dbReference type="Proteomes" id="UP000006055">
    <property type="component" value="Chromosome"/>
</dbReference>
<keyword evidence="3" id="KW-1185">Reference proteome</keyword>
<feature type="transmembrane region" description="Helical" evidence="1">
    <location>
        <begin position="66"/>
        <end position="90"/>
    </location>
</feature>
<proteinExistence type="predicted"/>
<gene>
    <name evidence="2" type="ordered locus">Desti_4012</name>
</gene>
<evidence type="ECO:0000313" key="3">
    <source>
        <dbReference type="Proteomes" id="UP000006055"/>
    </source>
</evidence>
<sequence length="100" mass="11477">MHVVNQHEEGFSTLSIIDEIAVVFRDLPKEIARCISRHKFITTFIIAYILTRVARQKYDFDPIRDFPIVAGWALDFGLWVAVSSIVYIFLGKLFPSKTSS</sequence>
<keyword evidence="1" id="KW-0812">Transmembrane</keyword>
<dbReference type="AlphaFoldDB" id="I4CAR1"/>
<evidence type="ECO:0000313" key="2">
    <source>
        <dbReference type="EMBL" id="AFM26652.1"/>
    </source>
</evidence>
<evidence type="ECO:0000256" key="1">
    <source>
        <dbReference type="SAM" id="Phobius"/>
    </source>
</evidence>
<keyword evidence="1" id="KW-1133">Transmembrane helix</keyword>
<protein>
    <submittedName>
        <fullName evidence="2">Uncharacterized protein</fullName>
    </submittedName>
</protein>